<reference evidence="1" key="1">
    <citation type="submission" date="2009-10" db="EMBL/GenBank/DDBJ databases">
        <title>Diversity of trophic interactions inside an arsenic-rich microbial ecosystem.</title>
        <authorList>
            <person name="Bertin P.N."/>
            <person name="Heinrich-Salmeron A."/>
            <person name="Pelletier E."/>
            <person name="Goulhen-Chollet F."/>
            <person name="Arsene-Ploetze F."/>
            <person name="Gallien S."/>
            <person name="Calteau A."/>
            <person name="Vallenet D."/>
            <person name="Casiot C."/>
            <person name="Chane-Woon-Ming B."/>
            <person name="Giloteaux L."/>
            <person name="Barakat M."/>
            <person name="Bonnefoy V."/>
            <person name="Bruneel O."/>
            <person name="Chandler M."/>
            <person name="Cleiss J."/>
            <person name="Duran R."/>
            <person name="Elbaz-Poulichet F."/>
            <person name="Fonknechten N."/>
            <person name="Lauga B."/>
            <person name="Mornico D."/>
            <person name="Ortet P."/>
            <person name="Schaeffer C."/>
            <person name="Siguier P."/>
            <person name="Alexander Thil Smith A."/>
            <person name="Van Dorsselaer A."/>
            <person name="Weissenbach J."/>
            <person name="Medigue C."/>
            <person name="Le Paslier D."/>
        </authorList>
    </citation>
    <scope>NUCLEOTIDE SEQUENCE</scope>
</reference>
<proteinExistence type="predicted"/>
<comment type="caution">
    <text evidence="1">The sequence shown here is derived from an EMBL/GenBank/DDBJ whole genome shotgun (WGS) entry which is preliminary data.</text>
</comment>
<sequence>MIAGGNTYVLEALMAIRGSRLFNFGIRLRKDSDFGRFPTTRLSSCAFGYRVGSTTPGEAGLCFSFLGPLRSVQNGSLALREGSI</sequence>
<gene>
    <name evidence="1" type="ORF">CARN4_0111</name>
</gene>
<dbReference type="EMBL" id="CABO01000005">
    <property type="protein sequence ID" value="CBI00765.1"/>
    <property type="molecule type" value="Genomic_DNA"/>
</dbReference>
<organism evidence="1">
    <name type="scientific">mine drainage metagenome</name>
    <dbReference type="NCBI Taxonomy" id="410659"/>
    <lineage>
        <taxon>unclassified sequences</taxon>
        <taxon>metagenomes</taxon>
        <taxon>ecological metagenomes</taxon>
    </lineage>
</organism>
<evidence type="ECO:0000313" key="1">
    <source>
        <dbReference type="EMBL" id="CBI00765.1"/>
    </source>
</evidence>
<accession>E6Q0Q5</accession>
<name>E6Q0Q5_9ZZZZ</name>
<protein>
    <submittedName>
        <fullName evidence="1">Uncharacterized protein</fullName>
    </submittedName>
</protein>
<dbReference type="AlphaFoldDB" id="E6Q0Q5"/>